<keyword evidence="3" id="KW-1185">Reference proteome</keyword>
<comment type="caution">
    <text evidence="2">The sequence shown here is derived from an EMBL/GenBank/DDBJ whole genome shotgun (WGS) entry which is preliminary data.</text>
</comment>
<evidence type="ECO:0000256" key="1">
    <source>
        <dbReference type="SAM" id="Coils"/>
    </source>
</evidence>
<protein>
    <submittedName>
        <fullName evidence="2">Uncharacterized protein</fullName>
    </submittedName>
</protein>
<dbReference type="AlphaFoldDB" id="A0AAW1HVC6"/>
<reference evidence="2 3" key="1">
    <citation type="journal article" date="2024" name="BMC Genomics">
        <title>De novo assembly and annotation of Popillia japonica's genome with initial clues to its potential as an invasive pest.</title>
        <authorList>
            <person name="Cucini C."/>
            <person name="Boschi S."/>
            <person name="Funari R."/>
            <person name="Cardaioli E."/>
            <person name="Iannotti N."/>
            <person name="Marturano G."/>
            <person name="Paoli F."/>
            <person name="Bruttini M."/>
            <person name="Carapelli A."/>
            <person name="Frati F."/>
            <person name="Nardi F."/>
        </authorList>
    </citation>
    <scope>NUCLEOTIDE SEQUENCE [LARGE SCALE GENOMIC DNA]</scope>
    <source>
        <strain evidence="2">DMR45628</strain>
    </source>
</reference>
<dbReference type="Proteomes" id="UP001458880">
    <property type="component" value="Unassembled WGS sequence"/>
</dbReference>
<keyword evidence="1" id="KW-0175">Coiled coil</keyword>
<feature type="coiled-coil region" evidence="1">
    <location>
        <begin position="16"/>
        <end position="43"/>
    </location>
</feature>
<dbReference type="EMBL" id="JASPKY010000912">
    <property type="protein sequence ID" value="KAK9680318.1"/>
    <property type="molecule type" value="Genomic_DNA"/>
</dbReference>
<gene>
    <name evidence="2" type="ORF">QE152_g39187</name>
</gene>
<accession>A0AAW1HVC6</accession>
<sequence>MAKIEVNNSIKQAEMYDSYAQEREAYIAKINMLQKEFDRYKQVVESKTQAALGDRAKMIKMIEGLELLKIKIGEKDEELRNTQHSNETFPD</sequence>
<evidence type="ECO:0000313" key="2">
    <source>
        <dbReference type="EMBL" id="KAK9680318.1"/>
    </source>
</evidence>
<name>A0AAW1HVC6_POPJA</name>
<organism evidence="2 3">
    <name type="scientific">Popillia japonica</name>
    <name type="common">Japanese beetle</name>
    <dbReference type="NCBI Taxonomy" id="7064"/>
    <lineage>
        <taxon>Eukaryota</taxon>
        <taxon>Metazoa</taxon>
        <taxon>Ecdysozoa</taxon>
        <taxon>Arthropoda</taxon>
        <taxon>Hexapoda</taxon>
        <taxon>Insecta</taxon>
        <taxon>Pterygota</taxon>
        <taxon>Neoptera</taxon>
        <taxon>Endopterygota</taxon>
        <taxon>Coleoptera</taxon>
        <taxon>Polyphaga</taxon>
        <taxon>Scarabaeiformia</taxon>
        <taxon>Scarabaeidae</taxon>
        <taxon>Rutelinae</taxon>
        <taxon>Popillia</taxon>
    </lineage>
</organism>
<evidence type="ECO:0000313" key="3">
    <source>
        <dbReference type="Proteomes" id="UP001458880"/>
    </source>
</evidence>
<proteinExistence type="predicted"/>